<evidence type="ECO:0000256" key="6">
    <source>
        <dbReference type="ARBA" id="ARBA00023012"/>
    </source>
</evidence>
<feature type="compositionally biased region" description="Basic and acidic residues" evidence="8">
    <location>
        <begin position="886"/>
        <end position="900"/>
    </location>
</feature>
<proteinExistence type="predicted"/>
<evidence type="ECO:0000256" key="1">
    <source>
        <dbReference type="ARBA" id="ARBA00000085"/>
    </source>
</evidence>
<reference evidence="12" key="1">
    <citation type="journal article" date="2019" name="Int. J. Syst. Evol. Microbiol.">
        <title>The Global Catalogue of Microorganisms (GCM) 10K type strain sequencing project: providing services to taxonomists for standard genome sequencing and annotation.</title>
        <authorList>
            <consortium name="The Broad Institute Genomics Platform"/>
            <consortium name="The Broad Institute Genome Sequencing Center for Infectious Disease"/>
            <person name="Wu L."/>
            <person name="Ma J."/>
        </authorList>
    </citation>
    <scope>NUCLEOTIDE SEQUENCE [LARGE SCALE GENOMIC DNA]</scope>
    <source>
        <strain evidence="12">JCM 18303</strain>
    </source>
</reference>
<evidence type="ECO:0000259" key="10">
    <source>
        <dbReference type="SMART" id="SM00387"/>
    </source>
</evidence>
<keyword evidence="6" id="KW-0902">Two-component regulatory system</keyword>
<dbReference type="EC" id="2.7.13.3" evidence="2"/>
<dbReference type="SUPFAM" id="SSF55874">
    <property type="entry name" value="ATPase domain of HSP90 chaperone/DNA topoisomerase II/histidine kinase"/>
    <property type="match status" value="1"/>
</dbReference>
<keyword evidence="4" id="KW-0808">Transferase</keyword>
<feature type="region of interest" description="Disordered" evidence="8">
    <location>
        <begin position="664"/>
        <end position="939"/>
    </location>
</feature>
<dbReference type="RefSeq" id="WP_185062864.1">
    <property type="nucleotide sequence ID" value="NZ_BAABJP010000004.1"/>
</dbReference>
<keyword evidence="3" id="KW-0597">Phosphoprotein</keyword>
<dbReference type="Pfam" id="PF02518">
    <property type="entry name" value="HATPase_c"/>
    <property type="match status" value="1"/>
</dbReference>
<protein>
    <recommendedName>
        <fullName evidence="2">histidine kinase</fullName>
        <ecNumber evidence="2">2.7.13.3</ecNumber>
    </recommendedName>
</protein>
<comment type="catalytic activity">
    <reaction evidence="1">
        <text>ATP + protein L-histidine = ADP + protein N-phospho-L-histidine.</text>
        <dbReference type="EC" id="2.7.13.3"/>
    </reaction>
</comment>
<dbReference type="SMART" id="SM00387">
    <property type="entry name" value="HATPase_c"/>
    <property type="match status" value="1"/>
</dbReference>
<dbReference type="InterPro" id="IPR013587">
    <property type="entry name" value="Nitrate/nitrite_sensing"/>
</dbReference>
<name>A0ABP9PQP7_9PSEU</name>
<organism evidence="11 12">
    <name type="scientific">Pseudonocardia eucalypti</name>
    <dbReference type="NCBI Taxonomy" id="648755"/>
    <lineage>
        <taxon>Bacteria</taxon>
        <taxon>Bacillati</taxon>
        <taxon>Actinomycetota</taxon>
        <taxon>Actinomycetes</taxon>
        <taxon>Pseudonocardiales</taxon>
        <taxon>Pseudonocardiaceae</taxon>
        <taxon>Pseudonocardia</taxon>
    </lineage>
</organism>
<dbReference type="PANTHER" id="PTHR44936">
    <property type="entry name" value="SENSOR PROTEIN CREC"/>
    <property type="match status" value="1"/>
</dbReference>
<evidence type="ECO:0000256" key="3">
    <source>
        <dbReference type="ARBA" id="ARBA00022553"/>
    </source>
</evidence>
<evidence type="ECO:0000256" key="9">
    <source>
        <dbReference type="SAM" id="Phobius"/>
    </source>
</evidence>
<evidence type="ECO:0000313" key="11">
    <source>
        <dbReference type="EMBL" id="GAA5149403.1"/>
    </source>
</evidence>
<feature type="compositionally biased region" description="Basic and acidic residues" evidence="8">
    <location>
        <begin position="673"/>
        <end position="684"/>
    </location>
</feature>
<sequence>MGGTETGSMRLDRLLPTNWNLPVKLAAVLAVPIVLAMTLGVLRVAGDVDDATAIGHLDRYLAAGDRVSALVTDLQHERYQAAVFVAGARAGDQAPLRNAFAAVDARLADAKAMIGDASALGSGPRAVYQQITDQLSRLDALRGRVTDTRPDMPNGAANRADPLMVNHYTGLIGSMLMFEAALGRQTGTPVSAGLASEVTALAAAHEQISLQQAVIAGAITRGEMLPVDADMVRGSDARLFTAIDQLRIGAAGGRRELLKWTESAAVRKRVRLKQTALNEATPARAAAERKAPRNQLGVDRAEWDAAHDTELADLRGTEAGVRAEIKANGLERQERARSAAGINSVILLLGLLTTAAVVYLIGKSILNPLRILRGTALEVANRRLPEAVRRMREGKAPDSAVTPVPVAGRTEVGQVARAFDKVHKQAVRLAAEQAALQNNVSGMFVNLSRRSQSLIERQLRLIEQLERNEQDSEQLANLFQLDHLATRMRRNSDNLLVLAGSELTQRMHQVVPVVDVLRAAVSEIEQYKRVVVQPPPDARILGRTASDLVHLVAELLDNATNFSAPDTRVLVNSTRNTDGSVLLEISDEGVGMSPKELAAANRRLSGTVSMDVSTSRRMGLFVVGRLAARHSIRVRLASAHTTDNKQSGTTAYVHVLANLVVAPAATTDPPPTQEHRPEGSEQPRKAAQTQNGTHTADRKPAETRTARPARTAVNGSGVHMALRPALRVDQALPERRKRAPQRPQPVPVNAPDPIVAPDPPSMPSPVHTEPAASPPEPSETPIYTRMESAWFRSAGREAPDPLTPQPTRSGTNGAEPAAATVLGSAEADDPGQARNGATPEQRSPEWGASHALHPMPEAPPSGLTDSGLPKRKPGSQLIPRGAHAPTDAKPREAPARRAEQVRSQLTSYQKGLRQGRAGHRKPEQAESVHVPPHPRGAQS</sequence>
<gene>
    <name evidence="11" type="ORF">GCM10023321_13190</name>
</gene>
<keyword evidence="7" id="KW-0175">Coiled coil</keyword>
<dbReference type="InterPro" id="IPR036890">
    <property type="entry name" value="HATPase_C_sf"/>
</dbReference>
<dbReference type="Proteomes" id="UP001428817">
    <property type="component" value="Unassembled WGS sequence"/>
</dbReference>
<feature type="compositionally biased region" description="Basic and acidic residues" evidence="8">
    <location>
        <begin position="695"/>
        <end position="705"/>
    </location>
</feature>
<accession>A0ABP9PQP7</accession>
<keyword evidence="9" id="KW-1133">Transmembrane helix</keyword>
<keyword evidence="5" id="KW-0418">Kinase</keyword>
<feature type="compositionally biased region" description="Pro residues" evidence="8">
    <location>
        <begin position="742"/>
        <end position="763"/>
    </location>
</feature>
<dbReference type="Pfam" id="PF08376">
    <property type="entry name" value="NIT"/>
    <property type="match status" value="1"/>
</dbReference>
<dbReference type="Gene3D" id="3.30.565.10">
    <property type="entry name" value="Histidine kinase-like ATPase, C-terminal domain"/>
    <property type="match status" value="1"/>
</dbReference>
<evidence type="ECO:0000313" key="12">
    <source>
        <dbReference type="Proteomes" id="UP001428817"/>
    </source>
</evidence>
<dbReference type="PANTHER" id="PTHR44936:SF9">
    <property type="entry name" value="SENSOR PROTEIN CREC"/>
    <property type="match status" value="1"/>
</dbReference>
<evidence type="ECO:0000256" key="8">
    <source>
        <dbReference type="SAM" id="MobiDB-lite"/>
    </source>
</evidence>
<evidence type="ECO:0000256" key="5">
    <source>
        <dbReference type="ARBA" id="ARBA00022777"/>
    </source>
</evidence>
<dbReference type="Gene3D" id="6.10.340.10">
    <property type="match status" value="1"/>
</dbReference>
<keyword evidence="12" id="KW-1185">Reference proteome</keyword>
<keyword evidence="9" id="KW-0812">Transmembrane</keyword>
<feature type="coiled-coil region" evidence="7">
    <location>
        <begin position="448"/>
        <end position="482"/>
    </location>
</feature>
<feature type="transmembrane region" description="Helical" evidence="9">
    <location>
        <begin position="340"/>
        <end position="362"/>
    </location>
</feature>
<dbReference type="InterPro" id="IPR050980">
    <property type="entry name" value="2C_sensor_his_kinase"/>
</dbReference>
<evidence type="ECO:0000256" key="4">
    <source>
        <dbReference type="ARBA" id="ARBA00022679"/>
    </source>
</evidence>
<evidence type="ECO:0000256" key="2">
    <source>
        <dbReference type="ARBA" id="ARBA00012438"/>
    </source>
</evidence>
<evidence type="ECO:0000256" key="7">
    <source>
        <dbReference type="SAM" id="Coils"/>
    </source>
</evidence>
<dbReference type="InterPro" id="IPR003594">
    <property type="entry name" value="HATPase_dom"/>
</dbReference>
<keyword evidence="9" id="KW-0472">Membrane</keyword>
<comment type="caution">
    <text evidence="11">The sequence shown here is derived from an EMBL/GenBank/DDBJ whole genome shotgun (WGS) entry which is preliminary data.</text>
</comment>
<feature type="transmembrane region" description="Helical" evidence="9">
    <location>
        <begin position="21"/>
        <end position="42"/>
    </location>
</feature>
<feature type="domain" description="Histidine kinase/HSP90-like ATPase" evidence="10">
    <location>
        <begin position="543"/>
        <end position="659"/>
    </location>
</feature>
<dbReference type="EMBL" id="BAABJP010000004">
    <property type="protein sequence ID" value="GAA5149403.1"/>
    <property type="molecule type" value="Genomic_DNA"/>
</dbReference>